<keyword evidence="4" id="KW-1185">Reference proteome</keyword>
<feature type="signal peptide" evidence="1">
    <location>
        <begin position="1"/>
        <end position="21"/>
    </location>
</feature>
<evidence type="ECO:0000313" key="4">
    <source>
        <dbReference type="Proteomes" id="UP000613512"/>
    </source>
</evidence>
<evidence type="ECO:0000256" key="1">
    <source>
        <dbReference type="SAM" id="SignalP"/>
    </source>
</evidence>
<dbReference type="PROSITE" id="PS51677">
    <property type="entry name" value="NODB"/>
    <property type="match status" value="1"/>
</dbReference>
<dbReference type="PROSITE" id="PS51257">
    <property type="entry name" value="PROKAR_LIPOPROTEIN"/>
    <property type="match status" value="1"/>
</dbReference>
<feature type="domain" description="NodB homology" evidence="2">
    <location>
        <begin position="75"/>
        <end position="268"/>
    </location>
</feature>
<dbReference type="Pfam" id="PF01522">
    <property type="entry name" value="Polysacc_deac_1"/>
    <property type="match status" value="1"/>
</dbReference>
<keyword evidence="1" id="KW-0732">Signal</keyword>
<dbReference type="Proteomes" id="UP000613512">
    <property type="component" value="Unassembled WGS sequence"/>
</dbReference>
<proteinExistence type="predicted"/>
<dbReference type="AlphaFoldDB" id="A0A916S1P4"/>
<dbReference type="CDD" id="cd10955">
    <property type="entry name" value="CE4_BH0857_like"/>
    <property type="match status" value="1"/>
</dbReference>
<dbReference type="EMBL" id="BMEY01000011">
    <property type="protein sequence ID" value="GGA79587.1"/>
    <property type="molecule type" value="Genomic_DNA"/>
</dbReference>
<dbReference type="GO" id="GO:0005975">
    <property type="term" value="P:carbohydrate metabolic process"/>
    <property type="evidence" value="ECO:0007669"/>
    <property type="project" value="InterPro"/>
</dbReference>
<dbReference type="RefSeq" id="WP_188384880.1">
    <property type="nucleotide sequence ID" value="NZ_BMEY01000011.1"/>
</dbReference>
<dbReference type="InterPro" id="IPR002509">
    <property type="entry name" value="NODB_dom"/>
</dbReference>
<dbReference type="PANTHER" id="PTHR10587:SF134">
    <property type="entry name" value="SECRETED PROTEIN"/>
    <property type="match status" value="1"/>
</dbReference>
<dbReference type="InterPro" id="IPR011330">
    <property type="entry name" value="Glyco_hydro/deAcase_b/a-brl"/>
</dbReference>
<dbReference type="SUPFAM" id="SSF88713">
    <property type="entry name" value="Glycoside hydrolase/deacetylase"/>
    <property type="match status" value="1"/>
</dbReference>
<dbReference type="GO" id="GO:0016810">
    <property type="term" value="F:hydrolase activity, acting on carbon-nitrogen (but not peptide) bonds"/>
    <property type="evidence" value="ECO:0007669"/>
    <property type="project" value="InterPro"/>
</dbReference>
<evidence type="ECO:0000259" key="2">
    <source>
        <dbReference type="PROSITE" id="PS51677"/>
    </source>
</evidence>
<reference evidence="3" key="1">
    <citation type="journal article" date="2014" name="Int. J. Syst. Evol. Microbiol.">
        <title>Complete genome sequence of Corynebacterium casei LMG S-19264T (=DSM 44701T), isolated from a smear-ripened cheese.</title>
        <authorList>
            <consortium name="US DOE Joint Genome Institute (JGI-PGF)"/>
            <person name="Walter F."/>
            <person name="Albersmeier A."/>
            <person name="Kalinowski J."/>
            <person name="Ruckert C."/>
        </authorList>
    </citation>
    <scope>NUCLEOTIDE SEQUENCE</scope>
    <source>
        <strain evidence="3">CGMCC 1.12408</strain>
    </source>
</reference>
<dbReference type="Gene3D" id="3.20.20.370">
    <property type="entry name" value="Glycoside hydrolase/deacetylase"/>
    <property type="match status" value="1"/>
</dbReference>
<accession>A0A916S1P4</accession>
<sequence>MRRVYLFLVIVLLVGCHEPVAMDGSTVSAKEQRLLLKDVPKVQSVEINMEMFRGTPKEWGENVTGVKQRFVTERDEIALTFDACGGPYGNGVDEDLITFLRAEQIPATLFVNERWILENEKMFLSLANDPLFQIENHGTAHSPLSVNGGEAWGIPATTSPEEAYEEIMRNHRTVMDLTGHSMTLFRSGTAFYDEIAVQLANSLGYEVVNFDVLGDAGATFSASQVEQALLSARPGSIILLHMNQPTSGTADGVKAAIPQLLADGFEFVLLDGKELE</sequence>
<reference evidence="3" key="2">
    <citation type="submission" date="2020-09" db="EMBL/GenBank/DDBJ databases">
        <authorList>
            <person name="Sun Q."/>
            <person name="Zhou Y."/>
        </authorList>
    </citation>
    <scope>NUCLEOTIDE SEQUENCE</scope>
    <source>
        <strain evidence="3">CGMCC 1.12408</strain>
    </source>
</reference>
<comment type="caution">
    <text evidence="3">The sequence shown here is derived from an EMBL/GenBank/DDBJ whole genome shotgun (WGS) entry which is preliminary data.</text>
</comment>
<organism evidence="3 4">
    <name type="scientific">Ornithinibacillus halotolerans</name>
    <dbReference type="NCBI Taxonomy" id="1274357"/>
    <lineage>
        <taxon>Bacteria</taxon>
        <taxon>Bacillati</taxon>
        <taxon>Bacillota</taxon>
        <taxon>Bacilli</taxon>
        <taxon>Bacillales</taxon>
        <taxon>Bacillaceae</taxon>
        <taxon>Ornithinibacillus</taxon>
    </lineage>
</organism>
<name>A0A916S1P4_9BACI</name>
<dbReference type="PANTHER" id="PTHR10587">
    <property type="entry name" value="GLYCOSYL TRANSFERASE-RELATED"/>
    <property type="match status" value="1"/>
</dbReference>
<feature type="chain" id="PRO_5039365224" evidence="1">
    <location>
        <begin position="22"/>
        <end position="276"/>
    </location>
</feature>
<evidence type="ECO:0000313" key="3">
    <source>
        <dbReference type="EMBL" id="GGA79587.1"/>
    </source>
</evidence>
<protein>
    <submittedName>
        <fullName evidence="3">Polysaccharide deacetylase</fullName>
    </submittedName>
</protein>
<gene>
    <name evidence="3" type="ORF">GCM10008025_23740</name>
</gene>
<dbReference type="InterPro" id="IPR050248">
    <property type="entry name" value="Polysacc_deacetylase_ArnD"/>
</dbReference>